<evidence type="ECO:0000313" key="9">
    <source>
        <dbReference type="Proteomes" id="UP000321058"/>
    </source>
</evidence>
<dbReference type="RefSeq" id="WP_147153163.1">
    <property type="nucleotide sequence ID" value="NZ_BKAJ01000095.1"/>
</dbReference>
<keyword evidence="9" id="KW-1185">Reference proteome</keyword>
<sequence length="331" mass="36262">MLNEIDLARADLNLLVLFEVVLRERHVGRAADRLNLTPSAVSHGLGRLRRLLNDPLFLRTPKGVVPTARATELAAPIADVLARASAVITTGRPFDPSTATRRFAIGAPDGISAVVLRPLLARLRTMAPGIDVGVRQILPSPARVWRAAVADLEAGDMDIAIIPSDDIPPRFEKRRLYEEDFVIAMRTGHRFARDPTLERYCEMQHLVVSYTGDPHGFVDEALAKRGRTRRIALTVPNFMLALAIVAETDLVTALPRRFAAMHAARFGILGLDAPLALPGFRVNAVAPKVAMMDAGLAWLFGLLADSAPAEPTRRKRPTQRRATRSSRPRAP</sequence>
<dbReference type="InterPro" id="IPR036388">
    <property type="entry name" value="WH-like_DNA-bd_sf"/>
</dbReference>
<comment type="caution">
    <text evidence="8">The sequence shown here is derived from an EMBL/GenBank/DDBJ whole genome shotgun (WGS) entry which is preliminary data.</text>
</comment>
<dbReference type="InterPro" id="IPR037402">
    <property type="entry name" value="YidZ_PBP2"/>
</dbReference>
<evidence type="ECO:0000256" key="3">
    <source>
        <dbReference type="ARBA" id="ARBA00023015"/>
    </source>
</evidence>
<name>A0A512NGZ0_9HYPH</name>
<dbReference type="InterPro" id="IPR036390">
    <property type="entry name" value="WH_DNA-bd_sf"/>
</dbReference>
<dbReference type="PROSITE" id="PS50931">
    <property type="entry name" value="HTH_LYSR"/>
    <property type="match status" value="1"/>
</dbReference>
<dbReference type="GO" id="GO:0003700">
    <property type="term" value="F:DNA-binding transcription factor activity"/>
    <property type="evidence" value="ECO:0007669"/>
    <property type="project" value="InterPro"/>
</dbReference>
<evidence type="ECO:0000256" key="4">
    <source>
        <dbReference type="ARBA" id="ARBA00023125"/>
    </source>
</evidence>
<evidence type="ECO:0000256" key="6">
    <source>
        <dbReference type="SAM" id="MobiDB-lite"/>
    </source>
</evidence>
<evidence type="ECO:0000259" key="7">
    <source>
        <dbReference type="PROSITE" id="PS50931"/>
    </source>
</evidence>
<dbReference type="Gene3D" id="3.40.190.10">
    <property type="entry name" value="Periplasmic binding protein-like II"/>
    <property type="match status" value="2"/>
</dbReference>
<dbReference type="GO" id="GO:0003677">
    <property type="term" value="F:DNA binding"/>
    <property type="evidence" value="ECO:0007669"/>
    <property type="project" value="UniProtKB-KW"/>
</dbReference>
<dbReference type="SUPFAM" id="SSF46785">
    <property type="entry name" value="Winged helix' DNA-binding domain"/>
    <property type="match status" value="1"/>
</dbReference>
<keyword evidence="4" id="KW-0238">DNA-binding</keyword>
<dbReference type="EMBL" id="BKAJ01000095">
    <property type="protein sequence ID" value="GEP58175.1"/>
    <property type="molecule type" value="Genomic_DNA"/>
</dbReference>
<dbReference type="InterPro" id="IPR050389">
    <property type="entry name" value="LysR-type_TF"/>
</dbReference>
<accession>A0A512NGZ0</accession>
<evidence type="ECO:0000256" key="2">
    <source>
        <dbReference type="ARBA" id="ARBA00022458"/>
    </source>
</evidence>
<protein>
    <submittedName>
        <fullName evidence="8">LysR family transcriptional regulator</fullName>
    </submittedName>
</protein>
<dbReference type="Proteomes" id="UP000321058">
    <property type="component" value="Unassembled WGS sequence"/>
</dbReference>
<dbReference type="Gene3D" id="1.10.10.10">
    <property type="entry name" value="Winged helix-like DNA-binding domain superfamily/Winged helix DNA-binding domain"/>
    <property type="match status" value="1"/>
</dbReference>
<feature type="domain" description="HTH lysR-type" evidence="7">
    <location>
        <begin position="11"/>
        <end position="67"/>
    </location>
</feature>
<dbReference type="CDD" id="cd08417">
    <property type="entry name" value="PBP2_Nitroaromatics_like"/>
    <property type="match status" value="1"/>
</dbReference>
<dbReference type="SUPFAM" id="SSF53850">
    <property type="entry name" value="Periplasmic binding protein-like II"/>
    <property type="match status" value="1"/>
</dbReference>
<dbReference type="InterPro" id="IPR005119">
    <property type="entry name" value="LysR_subst-bd"/>
</dbReference>
<organism evidence="8 9">
    <name type="scientific">Reyranella soli</name>
    <dbReference type="NCBI Taxonomy" id="1230389"/>
    <lineage>
        <taxon>Bacteria</taxon>
        <taxon>Pseudomonadati</taxon>
        <taxon>Pseudomonadota</taxon>
        <taxon>Alphaproteobacteria</taxon>
        <taxon>Hyphomicrobiales</taxon>
        <taxon>Reyranellaceae</taxon>
        <taxon>Reyranella</taxon>
    </lineage>
</organism>
<keyword evidence="2" id="KW-0536">Nodulation</keyword>
<dbReference type="OrthoDB" id="9774011at2"/>
<evidence type="ECO:0000313" key="8">
    <source>
        <dbReference type="EMBL" id="GEP58175.1"/>
    </source>
</evidence>
<feature type="compositionally biased region" description="Basic residues" evidence="6">
    <location>
        <begin position="313"/>
        <end position="331"/>
    </location>
</feature>
<dbReference type="PANTHER" id="PTHR30118:SF15">
    <property type="entry name" value="TRANSCRIPTIONAL REGULATORY PROTEIN"/>
    <property type="match status" value="1"/>
</dbReference>
<keyword evidence="5" id="KW-0804">Transcription</keyword>
<gene>
    <name evidence="8" type="ORF">RSO01_53410</name>
</gene>
<reference evidence="8 9" key="1">
    <citation type="submission" date="2019-07" db="EMBL/GenBank/DDBJ databases">
        <title>Whole genome shotgun sequence of Reyranella soli NBRC 108950.</title>
        <authorList>
            <person name="Hosoyama A."/>
            <person name="Uohara A."/>
            <person name="Ohji S."/>
            <person name="Ichikawa N."/>
        </authorList>
    </citation>
    <scope>NUCLEOTIDE SEQUENCE [LARGE SCALE GENOMIC DNA]</scope>
    <source>
        <strain evidence="8 9">NBRC 108950</strain>
    </source>
</reference>
<keyword evidence="3" id="KW-0805">Transcription regulation</keyword>
<dbReference type="Pfam" id="PF03466">
    <property type="entry name" value="LysR_substrate"/>
    <property type="match status" value="1"/>
</dbReference>
<dbReference type="InterPro" id="IPR000847">
    <property type="entry name" value="LysR_HTH_N"/>
</dbReference>
<comment type="similarity">
    <text evidence="1">Belongs to the LysR transcriptional regulatory family.</text>
</comment>
<dbReference type="Pfam" id="PF00126">
    <property type="entry name" value="HTH_1"/>
    <property type="match status" value="1"/>
</dbReference>
<dbReference type="AlphaFoldDB" id="A0A512NGZ0"/>
<feature type="region of interest" description="Disordered" evidence="6">
    <location>
        <begin position="309"/>
        <end position="331"/>
    </location>
</feature>
<evidence type="ECO:0000256" key="5">
    <source>
        <dbReference type="ARBA" id="ARBA00023163"/>
    </source>
</evidence>
<proteinExistence type="inferred from homology"/>
<dbReference type="PANTHER" id="PTHR30118">
    <property type="entry name" value="HTH-TYPE TRANSCRIPTIONAL REGULATOR LEUO-RELATED"/>
    <property type="match status" value="1"/>
</dbReference>
<evidence type="ECO:0000256" key="1">
    <source>
        <dbReference type="ARBA" id="ARBA00009437"/>
    </source>
</evidence>